<organism evidence="1 2">
    <name type="scientific">Mastigocoleus testarum BC008</name>
    <dbReference type="NCBI Taxonomy" id="371196"/>
    <lineage>
        <taxon>Bacteria</taxon>
        <taxon>Bacillati</taxon>
        <taxon>Cyanobacteriota</taxon>
        <taxon>Cyanophyceae</taxon>
        <taxon>Nostocales</taxon>
        <taxon>Hapalosiphonaceae</taxon>
        <taxon>Mastigocoleus</taxon>
    </lineage>
</organism>
<evidence type="ECO:0000313" key="2">
    <source>
        <dbReference type="Proteomes" id="UP000053372"/>
    </source>
</evidence>
<dbReference type="AlphaFoldDB" id="A0A0V7ZMD2"/>
<dbReference type="EMBL" id="LMTZ01000103">
    <property type="protein sequence ID" value="KST65844.1"/>
    <property type="molecule type" value="Genomic_DNA"/>
</dbReference>
<accession>A0A0V7ZMD2</accession>
<proteinExistence type="predicted"/>
<dbReference type="Proteomes" id="UP000053372">
    <property type="component" value="Unassembled WGS sequence"/>
</dbReference>
<protein>
    <submittedName>
        <fullName evidence="1">Uncharacterized protein</fullName>
    </submittedName>
</protein>
<name>A0A0V7ZMD2_9CYAN</name>
<comment type="caution">
    <text evidence="1">The sequence shown here is derived from an EMBL/GenBank/DDBJ whole genome shotgun (WGS) entry which is preliminary data.</text>
</comment>
<evidence type="ECO:0000313" key="1">
    <source>
        <dbReference type="EMBL" id="KST65844.1"/>
    </source>
</evidence>
<reference evidence="1 2" key="1">
    <citation type="journal article" date="2015" name="Genome Announc.">
        <title>Draft Genome of the Euendolithic (true boring) Cyanobacterium Mastigocoleus testarum strain BC008.</title>
        <authorList>
            <person name="Guida B.S."/>
            <person name="Garcia-Pichel F."/>
        </authorList>
    </citation>
    <scope>NUCLEOTIDE SEQUENCE [LARGE SCALE GENOMIC DNA]</scope>
    <source>
        <strain evidence="1 2">BC008</strain>
    </source>
</reference>
<keyword evidence="2" id="KW-1185">Reference proteome</keyword>
<sequence length="242" mass="28329">MWDGMELTTNLKSQTAQNPIGEVSIDPNYWFPVAWSNGLKLYGLISVQLWKRIWQKSIIDLQAYFEKQIGKLYTKLHNFNNAFSRKGDELKQGEIRVRHLVNPNCIRRFSGEKVTTGTISFKEDYPYDRSFLEGILSPLLIKLSLGLQEIYSFFLLLLKILLPQCLFQPIQGQFVPLIWSLFCKFLFQFSSKSKFSSKKFFDLDVYLDIEMVEIEQCTYLKNSHRCYVEINLPIIALQRAIV</sequence>
<gene>
    <name evidence="1" type="ORF">BC008_22960</name>
</gene>